<dbReference type="InterPro" id="IPR035909">
    <property type="entry name" value="CheB_C"/>
</dbReference>
<dbReference type="PROSITE" id="PS50122">
    <property type="entry name" value="CHEB"/>
    <property type="match status" value="1"/>
</dbReference>
<evidence type="ECO:0000256" key="5">
    <source>
        <dbReference type="PROSITE-ProRule" id="PRU00169"/>
    </source>
</evidence>
<evidence type="ECO:0000256" key="3">
    <source>
        <dbReference type="HAMAP-Rule" id="MF_00099"/>
    </source>
</evidence>
<dbReference type="EC" id="3.5.1.44" evidence="3"/>
<keyword evidence="3 4" id="KW-0145">Chemotaxis</keyword>
<name>A0ABZ2NAJ7_9BACI</name>
<feature type="modified residue" description="4-aspartylphosphate" evidence="3 5">
    <location>
        <position position="56"/>
    </location>
</feature>
<keyword evidence="9" id="KW-1185">Reference proteome</keyword>
<dbReference type="SUPFAM" id="SSF52172">
    <property type="entry name" value="CheY-like"/>
    <property type="match status" value="1"/>
</dbReference>
<comment type="catalytic activity">
    <reaction evidence="3">
        <text>L-glutaminyl-[protein] + H2O = L-glutamyl-[protein] + NH4(+)</text>
        <dbReference type="Rhea" id="RHEA:16441"/>
        <dbReference type="Rhea" id="RHEA-COMP:10207"/>
        <dbReference type="Rhea" id="RHEA-COMP:10208"/>
        <dbReference type="ChEBI" id="CHEBI:15377"/>
        <dbReference type="ChEBI" id="CHEBI:28938"/>
        <dbReference type="ChEBI" id="CHEBI:29973"/>
        <dbReference type="ChEBI" id="CHEBI:30011"/>
        <dbReference type="EC" id="3.5.1.44"/>
    </reaction>
</comment>
<feature type="active site" evidence="3 4">
    <location>
        <position position="206"/>
    </location>
</feature>
<feature type="domain" description="CheB-type methylesterase" evidence="7">
    <location>
        <begin position="167"/>
        <end position="361"/>
    </location>
</feature>
<evidence type="ECO:0000256" key="1">
    <source>
        <dbReference type="ARBA" id="ARBA00022801"/>
    </source>
</evidence>
<dbReference type="PANTHER" id="PTHR42872">
    <property type="entry name" value="PROTEIN-GLUTAMATE METHYLESTERASE/PROTEIN-GLUTAMINE GLUTAMINASE"/>
    <property type="match status" value="1"/>
</dbReference>
<evidence type="ECO:0000313" key="8">
    <source>
        <dbReference type="EMBL" id="WXB94351.1"/>
    </source>
</evidence>
<dbReference type="Gene3D" id="3.40.50.2300">
    <property type="match status" value="1"/>
</dbReference>
<dbReference type="InterPro" id="IPR001789">
    <property type="entry name" value="Sig_transdc_resp-reg_receiver"/>
</dbReference>
<feature type="domain" description="Response regulatory" evidence="6">
    <location>
        <begin position="5"/>
        <end position="122"/>
    </location>
</feature>
<dbReference type="HAMAP" id="MF_00099">
    <property type="entry name" value="CheB_chemtxs"/>
    <property type="match status" value="1"/>
</dbReference>
<evidence type="ECO:0000259" key="7">
    <source>
        <dbReference type="PROSITE" id="PS50122"/>
    </source>
</evidence>
<comment type="function">
    <text evidence="3">Involved in chemotaxis. Part of a chemotaxis signal transduction system that modulates chemotaxis in response to various stimuli. Catalyzes the demethylation of specific methylglutamate residues introduced into the chemoreceptors (methyl-accepting chemotaxis proteins or MCP) by CheR. Also mediates the irreversible deamidation of specific glutamine residues to glutamic acid.</text>
</comment>
<evidence type="ECO:0000256" key="4">
    <source>
        <dbReference type="PROSITE-ProRule" id="PRU00050"/>
    </source>
</evidence>
<evidence type="ECO:0000259" key="6">
    <source>
        <dbReference type="PROSITE" id="PS50110"/>
    </source>
</evidence>
<sequence length="361" mass="39042">MKNKKVLVVDDSAFMRKLITDILNHHPELDVVATARNGKDAIAKFEKYKPDVMTMDVEMPEMDGLDALSYIMEHKPTPIVMLSSLTKKGTETTMLAMEKGAVDFIAKPSGTISVDLYKIKDELIEKVLAASRANVRPISVFNKPKIHSKPSVKKAHAFPTNRLECSKTNGKTLIVIGTSTGGPRALQSVLTRLPATLNAPVLIVQHMPAGFTHSLAQRLDSLSAISVKEAEDGEILRNNTAYIAPGNYHLKVKKVGVSLAVHLDQTPAVNGHRPSVDVLFESVSEILDYNKVAVVMTGMGADGANGLFKLKETGNGNVSAIAESKDTCVVFGMPRAAIATHVVDEVVPVDQIAETIVKYIP</sequence>
<keyword evidence="1 3" id="KW-0378">Hydrolase</keyword>
<feature type="active site" evidence="3 4">
    <location>
        <position position="179"/>
    </location>
</feature>
<dbReference type="GO" id="GO:0008984">
    <property type="term" value="F:protein-glutamate methylesterase activity"/>
    <property type="evidence" value="ECO:0007669"/>
    <property type="project" value="UniProtKB-EC"/>
</dbReference>
<dbReference type="RefSeq" id="WP_338754033.1">
    <property type="nucleotide sequence ID" value="NZ_CP147404.1"/>
</dbReference>
<dbReference type="Gene3D" id="3.40.50.180">
    <property type="entry name" value="Methylesterase CheB, C-terminal domain"/>
    <property type="match status" value="1"/>
</dbReference>
<dbReference type="PIRSF" id="PIRSF000876">
    <property type="entry name" value="RR_chemtxs_CheB"/>
    <property type="match status" value="1"/>
</dbReference>
<dbReference type="CDD" id="cd16432">
    <property type="entry name" value="CheB_Rec"/>
    <property type="match status" value="1"/>
</dbReference>
<keyword evidence="3" id="KW-0963">Cytoplasm</keyword>
<comment type="domain">
    <text evidence="3">Contains a C-terminal catalytic domain, and an N-terminal region which modulates catalytic activity.</text>
</comment>
<reference evidence="8 9" key="1">
    <citation type="submission" date="2024-02" db="EMBL/GenBank/DDBJ databases">
        <title>Seven novel Bacillus-like species.</title>
        <authorList>
            <person name="Liu G."/>
        </authorList>
    </citation>
    <scope>NUCLEOTIDE SEQUENCE [LARGE SCALE GENOMIC DNA]</scope>
    <source>
        <strain evidence="8 9">FJAT-52991</strain>
    </source>
</reference>
<dbReference type="Pfam" id="PF00072">
    <property type="entry name" value="Response_reg"/>
    <property type="match status" value="1"/>
</dbReference>
<comment type="similarity">
    <text evidence="3">Belongs to the CheB family.</text>
</comment>
<dbReference type="Pfam" id="PF01339">
    <property type="entry name" value="CheB_methylest"/>
    <property type="match status" value="1"/>
</dbReference>
<proteinExistence type="inferred from homology"/>
<comment type="subcellular location">
    <subcellularLocation>
        <location evidence="3">Cytoplasm</location>
    </subcellularLocation>
</comment>
<evidence type="ECO:0000313" key="9">
    <source>
        <dbReference type="Proteomes" id="UP001387364"/>
    </source>
</evidence>
<dbReference type="SMART" id="SM00448">
    <property type="entry name" value="REC"/>
    <property type="match status" value="1"/>
</dbReference>
<dbReference type="InterPro" id="IPR008248">
    <property type="entry name" value="CheB-like"/>
</dbReference>
<feature type="active site" evidence="3 4">
    <location>
        <position position="302"/>
    </location>
</feature>
<comment type="PTM">
    <text evidence="3">Phosphorylated by CheA. Phosphorylation of the N-terminal regulatory domain activates the methylesterase activity.</text>
</comment>
<dbReference type="PANTHER" id="PTHR42872:SF3">
    <property type="entry name" value="PROTEIN-GLUTAMATE METHYLESTERASE_PROTEIN-GLUTAMINE GLUTAMINASE 1"/>
    <property type="match status" value="1"/>
</dbReference>
<dbReference type="PROSITE" id="PS50110">
    <property type="entry name" value="RESPONSE_REGULATORY"/>
    <property type="match status" value="1"/>
</dbReference>
<dbReference type="CDD" id="cd17541">
    <property type="entry name" value="REC_CheB-like"/>
    <property type="match status" value="1"/>
</dbReference>
<comment type="catalytic activity">
    <reaction evidence="2 3">
        <text>[protein]-L-glutamate 5-O-methyl ester + H2O = L-glutamyl-[protein] + methanol + H(+)</text>
        <dbReference type="Rhea" id="RHEA:23236"/>
        <dbReference type="Rhea" id="RHEA-COMP:10208"/>
        <dbReference type="Rhea" id="RHEA-COMP:10311"/>
        <dbReference type="ChEBI" id="CHEBI:15377"/>
        <dbReference type="ChEBI" id="CHEBI:15378"/>
        <dbReference type="ChEBI" id="CHEBI:17790"/>
        <dbReference type="ChEBI" id="CHEBI:29973"/>
        <dbReference type="ChEBI" id="CHEBI:82795"/>
        <dbReference type="EC" id="3.1.1.61"/>
    </reaction>
</comment>
<dbReference type="NCBIfam" id="NF009206">
    <property type="entry name" value="PRK12555.1"/>
    <property type="match status" value="1"/>
</dbReference>
<accession>A0ABZ2NAJ7</accession>
<dbReference type="NCBIfam" id="NF001965">
    <property type="entry name" value="PRK00742.1"/>
    <property type="match status" value="1"/>
</dbReference>
<keyword evidence="3 5" id="KW-0597">Phosphoprotein</keyword>
<dbReference type="EC" id="3.1.1.61" evidence="3"/>
<evidence type="ECO:0000256" key="2">
    <source>
        <dbReference type="ARBA" id="ARBA00048267"/>
    </source>
</evidence>
<dbReference type="Proteomes" id="UP001387364">
    <property type="component" value="Chromosome"/>
</dbReference>
<dbReference type="EMBL" id="CP147404">
    <property type="protein sequence ID" value="WXB94351.1"/>
    <property type="molecule type" value="Genomic_DNA"/>
</dbReference>
<dbReference type="SUPFAM" id="SSF52738">
    <property type="entry name" value="Methylesterase CheB, C-terminal domain"/>
    <property type="match status" value="1"/>
</dbReference>
<dbReference type="InterPro" id="IPR011006">
    <property type="entry name" value="CheY-like_superfamily"/>
</dbReference>
<dbReference type="InterPro" id="IPR000673">
    <property type="entry name" value="Sig_transdc_resp-reg_Me-estase"/>
</dbReference>
<protein>
    <recommendedName>
        <fullName evidence="3">Protein-glutamate methylesterase/protein-glutamine glutaminase</fullName>
        <ecNumber evidence="3">3.1.1.61</ecNumber>
        <ecNumber evidence="3">3.5.1.44</ecNumber>
    </recommendedName>
</protein>
<organism evidence="8 9">
    <name type="scientific">Bacillus kandeliae</name>
    <dbReference type="NCBI Taxonomy" id="3129297"/>
    <lineage>
        <taxon>Bacteria</taxon>
        <taxon>Bacillati</taxon>
        <taxon>Bacillota</taxon>
        <taxon>Bacilli</taxon>
        <taxon>Bacillales</taxon>
        <taxon>Bacillaceae</taxon>
        <taxon>Bacillus</taxon>
    </lineage>
</organism>
<gene>
    <name evidence="3" type="primary">cheB</name>
    <name evidence="8" type="ORF">WDJ61_06915</name>
</gene>